<dbReference type="EMBL" id="AAARLF010000018">
    <property type="protein sequence ID" value="EAE2899292.1"/>
    <property type="molecule type" value="Genomic_DNA"/>
</dbReference>
<protein>
    <submittedName>
        <fullName evidence="2">Uncharacterized protein</fullName>
    </submittedName>
</protein>
<evidence type="ECO:0000313" key="3">
    <source>
        <dbReference type="EMBL" id="HAC3056892.1"/>
    </source>
</evidence>
<evidence type="ECO:0000313" key="2">
    <source>
        <dbReference type="EMBL" id="HAB7722864.1"/>
    </source>
</evidence>
<reference evidence="2 5" key="1">
    <citation type="journal article" date="2018" name="Genome Biol.">
        <title>SKESA: strategic k-mer extension for scrupulous assemblies.</title>
        <authorList>
            <person name="Souvorov A."/>
            <person name="Agarwala R."/>
            <person name="Lipman D.J."/>
        </authorList>
    </citation>
    <scope>NUCLEOTIDE SEQUENCE [LARGE SCALE GENOMIC DNA]</scope>
    <source>
        <strain evidence="2">CFIAFB20140010</strain>
        <strain evidence="3 5">LiDS0115</strain>
    </source>
</reference>
<dbReference type="Proteomes" id="UP000401273">
    <property type="component" value="Unassembled WGS sequence"/>
</dbReference>
<reference evidence="1 4" key="2">
    <citation type="submission" date="2019-03" db="EMBL/GenBank/DDBJ databases">
        <authorList>
            <person name="Ashton P.M."/>
            <person name="Dallman T."/>
            <person name="Nair S."/>
            <person name="De Pinna E."/>
            <person name="Peters T."/>
            <person name="Grant K."/>
        </authorList>
    </citation>
    <scope>NUCLEOTIDE SEQUENCE [LARGE SCALE GENOMIC DNA]</scope>
    <source>
        <strain evidence="1">RL15000271</strain>
    </source>
</reference>
<organism evidence="2">
    <name type="scientific">Listeria monocytogenes</name>
    <dbReference type="NCBI Taxonomy" id="1639"/>
    <lineage>
        <taxon>Bacteria</taxon>
        <taxon>Bacillati</taxon>
        <taxon>Bacillota</taxon>
        <taxon>Bacilli</taxon>
        <taxon>Bacillales</taxon>
        <taxon>Listeriaceae</taxon>
        <taxon>Listeria</taxon>
    </lineage>
</organism>
<evidence type="ECO:0000313" key="1">
    <source>
        <dbReference type="EMBL" id="EAE2899292.1"/>
    </source>
</evidence>
<evidence type="ECO:0000313" key="5">
    <source>
        <dbReference type="Proteomes" id="UP000841561"/>
    </source>
</evidence>
<evidence type="ECO:0000313" key="4">
    <source>
        <dbReference type="Proteomes" id="UP000401273"/>
    </source>
</evidence>
<comment type="caution">
    <text evidence="2">The sequence shown here is derived from an EMBL/GenBank/DDBJ whole genome shotgun (WGS) entry which is preliminary data.</text>
</comment>
<accession>A0A402X543</accession>
<reference evidence="2" key="3">
    <citation type="submission" date="2020-01" db="EMBL/GenBank/DDBJ databases">
        <authorList>
            <consortium name="NCBI Pathogen Detection Project"/>
        </authorList>
    </citation>
    <scope>NUCLEOTIDE SEQUENCE</scope>
    <source>
        <strain evidence="2">CFIAFB20140010</strain>
        <strain evidence="3">LiDS0115</strain>
    </source>
</reference>
<dbReference type="Proteomes" id="UP000841561">
    <property type="component" value="Unassembled WGS sequence"/>
</dbReference>
<dbReference type="Proteomes" id="UP000840569">
    <property type="component" value="Unassembled WGS sequence"/>
</dbReference>
<dbReference type="AlphaFoldDB" id="A0A402X543"/>
<proteinExistence type="predicted"/>
<dbReference type="EMBL" id="DAAKPP010000015">
    <property type="protein sequence ID" value="HAC3056892.1"/>
    <property type="molecule type" value="Genomic_DNA"/>
</dbReference>
<sequence length="100" mass="11747">MRKEIGLMEGMKKITKEYVKGMRVHNELTVISPPTVPECVAKWFEEELAEAKEMVAKRSTEELFDNLKEMNRDVREYTCGIQVILDELNAREKQNKEENE</sequence>
<dbReference type="EMBL" id="DAAHYZ010000010">
    <property type="protein sequence ID" value="HAB7722864.1"/>
    <property type="molecule type" value="Genomic_DNA"/>
</dbReference>
<name>A0A402X543_LISMN</name>
<gene>
    <name evidence="1" type="ORF">E1W43_15270</name>
    <name evidence="2" type="ORF">GYP27_12820</name>
    <name evidence="3" type="ORF">GZK27_15505</name>
</gene>